<reference evidence="1" key="1">
    <citation type="submission" date="2015-11" db="EMBL/GenBank/DDBJ databases">
        <title>Molecular characterization of pSinB plasmid of arsenite oxidizing, metalotolerant Sinorhizobium sp. M14 - insight into the heavy metal resistome of sinorhizobial extrachromosomal replicons.</title>
        <authorList>
            <person name="Romaniuk K."/>
            <person name="Decewicz P."/>
            <person name="Mielnicki S."/>
            <person name="Sklodowska A."/>
            <person name="Dziewit L."/>
            <person name="Drewniak L."/>
        </authorList>
    </citation>
    <scope>NUCLEOTIDE SEQUENCE</scope>
    <source>
        <strain evidence="1">M14</strain>
        <plasmid evidence="1">pSinB</plasmid>
    </source>
</reference>
<keyword evidence="1" id="KW-0614">Plasmid</keyword>
<dbReference type="AlphaFoldDB" id="A0A142BPT4"/>
<gene>
    <name evidence="1" type="ORF">pSinB_233</name>
</gene>
<proteinExistence type="predicted"/>
<name>A0A142BPT4_9HYPH</name>
<dbReference type="EMBL" id="KU140623">
    <property type="protein sequence ID" value="AMP35092.1"/>
    <property type="molecule type" value="Genomic_DNA"/>
</dbReference>
<sequence>MPRSDQDNVASAAELIAQFKIAQHQMFGLVDEYETEQFHSVEKDTTRLLASIARFEPVDAKEFRTLARFYLDLLEDEDGGYNKHLHDCLRQLIDRHVTRYVDSETGEGG</sequence>
<accession>A0A142BPT4</accession>
<dbReference type="RefSeq" id="WP_115422069.1">
    <property type="nucleotide sequence ID" value="NZ_KU140623.1"/>
</dbReference>
<organism evidence="1">
    <name type="scientific">Sinorhizobium sp. M14</name>
    <dbReference type="NCBI Taxonomy" id="430451"/>
    <lineage>
        <taxon>Bacteria</taxon>
        <taxon>Pseudomonadati</taxon>
        <taxon>Pseudomonadota</taxon>
        <taxon>Alphaproteobacteria</taxon>
        <taxon>Hyphomicrobiales</taxon>
        <taxon>Rhizobiaceae</taxon>
        <taxon>Sinorhizobium/Ensifer group</taxon>
        <taxon>Sinorhizobium</taxon>
    </lineage>
</organism>
<protein>
    <submittedName>
        <fullName evidence="1">Uncharacterized protein</fullName>
    </submittedName>
</protein>
<evidence type="ECO:0000313" key="1">
    <source>
        <dbReference type="EMBL" id="AMP35092.1"/>
    </source>
</evidence>
<geneLocation type="plasmid" evidence="1">
    <name>pSinB</name>
</geneLocation>